<evidence type="ECO:0000256" key="1">
    <source>
        <dbReference type="ARBA" id="ARBA00022801"/>
    </source>
</evidence>
<evidence type="ECO:0000313" key="3">
    <source>
        <dbReference type="EMBL" id="MBF6357163.1"/>
    </source>
</evidence>
<comment type="caution">
    <text evidence="3">The sequence shown here is derived from an EMBL/GenBank/DDBJ whole genome shotgun (WGS) entry which is preliminary data.</text>
</comment>
<accession>A0ABS0DKE2</accession>
<dbReference type="RefSeq" id="WP_195003981.1">
    <property type="nucleotide sequence ID" value="NZ_JADLQN010000004.1"/>
</dbReference>
<dbReference type="PANTHER" id="PTHR43540:SF6">
    <property type="entry name" value="ISOCHORISMATASE-LIKE DOMAIN-CONTAINING PROTEIN"/>
    <property type="match status" value="1"/>
</dbReference>
<proteinExistence type="predicted"/>
<reference evidence="3 4" key="1">
    <citation type="submission" date="2020-10" db="EMBL/GenBank/DDBJ databases">
        <title>Identification of Nocardia species via Next-generation sequencing and recognition of intraspecies genetic diversity.</title>
        <authorList>
            <person name="Li P."/>
            <person name="Li P."/>
            <person name="Lu B."/>
        </authorList>
    </citation>
    <scope>NUCLEOTIDE SEQUENCE [LARGE SCALE GENOMIC DNA]</scope>
    <source>
        <strain evidence="3 4">BJ06-0143</strain>
    </source>
</reference>
<dbReference type="InterPro" id="IPR000868">
    <property type="entry name" value="Isochorismatase-like_dom"/>
</dbReference>
<dbReference type="CDD" id="cd01014">
    <property type="entry name" value="nicotinamidase_related"/>
    <property type="match status" value="1"/>
</dbReference>
<dbReference type="GO" id="GO:0016787">
    <property type="term" value="F:hydrolase activity"/>
    <property type="evidence" value="ECO:0007669"/>
    <property type="project" value="UniProtKB-KW"/>
</dbReference>
<dbReference type="SUPFAM" id="SSF52499">
    <property type="entry name" value="Isochorismatase-like hydrolases"/>
    <property type="match status" value="1"/>
</dbReference>
<evidence type="ECO:0000259" key="2">
    <source>
        <dbReference type="Pfam" id="PF00857"/>
    </source>
</evidence>
<organism evidence="3 4">
    <name type="scientific">Nocardia higoensis</name>
    <dbReference type="NCBI Taxonomy" id="228599"/>
    <lineage>
        <taxon>Bacteria</taxon>
        <taxon>Bacillati</taxon>
        <taxon>Actinomycetota</taxon>
        <taxon>Actinomycetes</taxon>
        <taxon>Mycobacteriales</taxon>
        <taxon>Nocardiaceae</taxon>
        <taxon>Nocardia</taxon>
    </lineage>
</organism>
<dbReference type="EMBL" id="JADLQN010000004">
    <property type="protein sequence ID" value="MBF6357163.1"/>
    <property type="molecule type" value="Genomic_DNA"/>
</dbReference>
<dbReference type="PANTHER" id="PTHR43540">
    <property type="entry name" value="PEROXYUREIDOACRYLATE/UREIDOACRYLATE AMIDOHYDROLASE-RELATED"/>
    <property type="match status" value="1"/>
</dbReference>
<feature type="domain" description="Isochorismatase-like" evidence="2">
    <location>
        <begin position="7"/>
        <end position="180"/>
    </location>
</feature>
<dbReference type="Proteomes" id="UP000707731">
    <property type="component" value="Unassembled WGS sequence"/>
</dbReference>
<keyword evidence="4" id="KW-1185">Reference proteome</keyword>
<dbReference type="Pfam" id="PF00857">
    <property type="entry name" value="Isochorismatase"/>
    <property type="match status" value="1"/>
</dbReference>
<name>A0ABS0DKE2_9NOCA</name>
<keyword evidence="1 3" id="KW-0378">Hydrolase</keyword>
<gene>
    <name evidence="3" type="ORF">IU449_21900</name>
</gene>
<dbReference type="InterPro" id="IPR050272">
    <property type="entry name" value="Isochorismatase-like_hydrls"/>
</dbReference>
<dbReference type="Gene3D" id="3.40.50.850">
    <property type="entry name" value="Isochorismatase-like"/>
    <property type="match status" value="1"/>
</dbReference>
<dbReference type="InterPro" id="IPR036380">
    <property type="entry name" value="Isochorismatase-like_sf"/>
</dbReference>
<sequence length="211" mass="22379">MTAARRALVVVDVQQEYFAGPLEIRYPVKEQSLAKIVEAIDTAVAAEIPVVIVQHHSPEGAPVFAEGTVGWTLHPEIGKRITPGTKLLPKQYSSAFAGTDLAEWLRARNVDTVTIVGFMTNNCDLATAAEAEGLGFAAEVLSDATGAVDLANEAGRVSARDLHTTLMVLLQSNWAAVATTAEWVLALRSGEALRKSNIVVSAMNGRTAATV</sequence>
<protein>
    <submittedName>
        <fullName evidence="3">Cysteine hydrolase</fullName>
    </submittedName>
</protein>
<evidence type="ECO:0000313" key="4">
    <source>
        <dbReference type="Proteomes" id="UP000707731"/>
    </source>
</evidence>